<dbReference type="Proteomes" id="UP000270230">
    <property type="component" value="Unassembled WGS sequence"/>
</dbReference>
<feature type="compositionally biased region" description="Acidic residues" evidence="3">
    <location>
        <begin position="914"/>
        <end position="928"/>
    </location>
</feature>
<dbReference type="PANTHER" id="PTHR12835:SF5">
    <property type="entry name" value="BIOTIN--PROTEIN LIGASE"/>
    <property type="match status" value="1"/>
</dbReference>
<reference evidence="5 6" key="1">
    <citation type="journal article" date="2018" name="BMC Genomics">
        <title>Genomic evidence for intraspecific hybridization in a clonal and extremely halotolerant yeast.</title>
        <authorList>
            <person name="Gostincar C."/>
            <person name="Stajich J.E."/>
            <person name="Zupancic J."/>
            <person name="Zalar P."/>
            <person name="Gunde-Cimerman N."/>
        </authorList>
    </citation>
    <scope>NUCLEOTIDE SEQUENCE [LARGE SCALE GENOMIC DNA]</scope>
    <source>
        <strain evidence="5 6">EXF-151</strain>
    </source>
</reference>
<dbReference type="PROSITE" id="PS51733">
    <property type="entry name" value="BPL_LPL_CATALYTIC"/>
    <property type="match status" value="1"/>
</dbReference>
<evidence type="ECO:0000256" key="2">
    <source>
        <dbReference type="ARBA" id="ARBA00022598"/>
    </source>
</evidence>
<dbReference type="SUPFAM" id="SSF52317">
    <property type="entry name" value="Class I glutamine amidotransferase-like"/>
    <property type="match status" value="1"/>
</dbReference>
<evidence type="ECO:0000313" key="6">
    <source>
        <dbReference type="Proteomes" id="UP000270230"/>
    </source>
</evidence>
<proteinExistence type="inferred from homology"/>
<dbReference type="SUPFAM" id="SSF55681">
    <property type="entry name" value="Class II aaRS and biotin synthetases"/>
    <property type="match status" value="1"/>
</dbReference>
<dbReference type="InterPro" id="IPR004143">
    <property type="entry name" value="BPL_LPL_catalytic"/>
</dbReference>
<feature type="domain" description="BPL/LPL catalytic" evidence="4">
    <location>
        <begin position="401"/>
        <end position="610"/>
    </location>
</feature>
<dbReference type="Gene3D" id="3.40.50.880">
    <property type="match status" value="1"/>
</dbReference>
<organism evidence="5 6">
    <name type="scientific">Hortaea werneckii</name>
    <name type="common">Black yeast</name>
    <name type="synonym">Cladosporium werneckii</name>
    <dbReference type="NCBI Taxonomy" id="91943"/>
    <lineage>
        <taxon>Eukaryota</taxon>
        <taxon>Fungi</taxon>
        <taxon>Dikarya</taxon>
        <taxon>Ascomycota</taxon>
        <taxon>Pezizomycotina</taxon>
        <taxon>Dothideomycetes</taxon>
        <taxon>Dothideomycetidae</taxon>
        <taxon>Mycosphaerellales</taxon>
        <taxon>Teratosphaeriaceae</taxon>
        <taxon>Hortaea</taxon>
    </lineage>
</organism>
<dbReference type="PANTHER" id="PTHR12835">
    <property type="entry name" value="BIOTIN PROTEIN LIGASE"/>
    <property type="match status" value="1"/>
</dbReference>
<dbReference type="InterPro" id="IPR019197">
    <property type="entry name" value="Biotin-prot_ligase_N"/>
</dbReference>
<dbReference type="OrthoDB" id="10250105at2759"/>
<dbReference type="Pfam" id="PF09825">
    <property type="entry name" value="BPL_N"/>
    <property type="match status" value="1"/>
</dbReference>
<dbReference type="Gene3D" id="3.30.930.10">
    <property type="entry name" value="Bira Bifunctional Protein, Domain 2"/>
    <property type="match status" value="1"/>
</dbReference>
<dbReference type="NCBIfam" id="TIGR00121">
    <property type="entry name" value="birA_ligase"/>
    <property type="match status" value="1"/>
</dbReference>
<accession>A0A3M7CML4</accession>
<dbReference type="InterPro" id="IPR004408">
    <property type="entry name" value="Biotin_CoA_COase_ligase"/>
</dbReference>
<dbReference type="InterPro" id="IPR045864">
    <property type="entry name" value="aa-tRNA-synth_II/BPL/LPL"/>
</dbReference>
<dbReference type="EMBL" id="QWIN01000350">
    <property type="protein sequence ID" value="RMY53345.1"/>
    <property type="molecule type" value="Genomic_DNA"/>
</dbReference>
<dbReference type="InterPro" id="IPR029062">
    <property type="entry name" value="Class_I_gatase-like"/>
</dbReference>
<dbReference type="Pfam" id="PF03099">
    <property type="entry name" value="BPL_LplA_LipB"/>
    <property type="match status" value="1"/>
</dbReference>
<gene>
    <name evidence="5" type="ORF">D0865_05284</name>
</gene>
<comment type="similarity">
    <text evidence="1">Belongs to the biotin--protein ligase family.</text>
</comment>
<dbReference type="VEuPathDB" id="FungiDB:BTJ68_14744"/>
<evidence type="ECO:0000313" key="5">
    <source>
        <dbReference type="EMBL" id="RMY53345.1"/>
    </source>
</evidence>
<evidence type="ECO:0000259" key="4">
    <source>
        <dbReference type="PROSITE" id="PS51733"/>
    </source>
</evidence>
<feature type="region of interest" description="Disordered" evidence="3">
    <location>
        <begin position="909"/>
        <end position="947"/>
    </location>
</feature>
<comment type="caution">
    <text evidence="5">The sequence shown here is derived from an EMBL/GenBank/DDBJ whole genome shotgun (WGS) entry which is preliminary data.</text>
</comment>
<dbReference type="CDD" id="cd16442">
    <property type="entry name" value="BPL"/>
    <property type="match status" value="1"/>
</dbReference>
<protein>
    <recommendedName>
        <fullName evidence="4">BPL/LPL catalytic domain-containing protein</fullName>
    </recommendedName>
</protein>
<dbReference type="CDD" id="cd03144">
    <property type="entry name" value="GATase1_ScBLP_like"/>
    <property type="match status" value="1"/>
</dbReference>
<keyword evidence="2" id="KW-0436">Ligase</keyword>
<dbReference type="AlphaFoldDB" id="A0A3M7CML4"/>
<evidence type="ECO:0000256" key="1">
    <source>
        <dbReference type="ARBA" id="ARBA00009934"/>
    </source>
</evidence>
<evidence type="ECO:0000256" key="3">
    <source>
        <dbReference type="SAM" id="MobiDB-lite"/>
    </source>
</evidence>
<sequence>MATNRKINVLIYSGTGSTTDSVRHATWSLRRLLGPHYAVLTITADQLFKEPWTTSCALLVMPGGADMGYCRTLNGEGNRRIKQYVQMGGKYLGLCAGGYYGCGRCEWEVGKKGMEVVGERELGFFPGTCRGLAFEGFVYHSEAGARAVGLDVCQESLAAGGGAVPGRFRTYYNGGGVFVDAEKMSERSVEVLARYVDPVACEGGDAAVVYCKVGEGGVLLTGPHPEFSGHNLNTLEPSGHQDYPAVVAALKEDEKQRVDFMKACLIKLGLEVNQETEGTPSLSRLHISSARYGGVSELLQGWQEADIISKEEDGREIIKGENDTFILEQHGRFAMENLKDALPTAQSDKSDDQQTSKQQGDMLIDYNALPKHLVPHETALPDTKETPYFNHHAFYANLKDYNAQPEHRESEHTFGTNVLYGEVVTSTSTLLEKNLSLLNNLPTGFTATATTQIAARGRGTNAWVSPPGQLMFSTVLRHSLALSNSAPVVFIQYLAGLAIVSAIQAYEPSNSAYKKLPVKLKWPNDIYALDPTIPDGEKEKYIKIGGILVNSSYSGGDYTLVLGIGLNVANAAPTTSLSLLAKKLGLPPLTVEKLLAGVLTQIESLYTRFCRTGWDTVFEDMYLRSWLHSEQIVTLENEGGVRARIKGITRDWGLLVAEELGWEDREMGKSLFAILAAAAPAYAALNVTFCSDSQCKQPALGSLRLDETDISKCHRDYAGKALALNVQRWQDSTSAATEKDHVVGEDDDERDSSLVVRFYRSIDCFANCGSGHLIFEGGDFFLSLGMGIRNNRRVEYDNSILQSFEIVRLDAEGNYPPHGYCGIRHGDAQSFRGRNWKWQQIAKHSFREIPIEDWDDDLHQPLDGTDYLRHGAVPSNGKHKLHLVSDDAGFYIPLEEWDEQVHIKNSPLPIEQDLATEEDEEAAIEEEERNGGTEHPLTSQDKLHEYL</sequence>
<dbReference type="GO" id="GO:0005737">
    <property type="term" value="C:cytoplasm"/>
    <property type="evidence" value="ECO:0007669"/>
    <property type="project" value="TreeGrafter"/>
</dbReference>
<dbReference type="GO" id="GO:0004077">
    <property type="term" value="F:biotin--[biotin carboxyl-carrier protein] ligase activity"/>
    <property type="evidence" value="ECO:0007669"/>
    <property type="project" value="InterPro"/>
</dbReference>
<name>A0A3M7CML4_HORWE</name>